<keyword evidence="2" id="KW-0472">Membrane</keyword>
<accession>A0A5P8M8J6</accession>
<feature type="compositionally biased region" description="Basic and acidic residues" evidence="1">
    <location>
        <begin position="105"/>
        <end position="117"/>
    </location>
</feature>
<feature type="domain" description="Putative zinc-ribbon" evidence="3">
    <location>
        <begin position="24"/>
        <end position="45"/>
    </location>
</feature>
<organism evidence="4 5">
    <name type="scientific">Schleiferilactobacillus harbinensis</name>
    <dbReference type="NCBI Taxonomy" id="304207"/>
    <lineage>
        <taxon>Bacteria</taxon>
        <taxon>Bacillati</taxon>
        <taxon>Bacillota</taxon>
        <taxon>Bacilli</taxon>
        <taxon>Lactobacillales</taxon>
        <taxon>Lactobacillaceae</taxon>
        <taxon>Schleiferilactobacillus</taxon>
    </lineage>
</organism>
<dbReference type="Proteomes" id="UP000326779">
    <property type="component" value="Chromosome"/>
</dbReference>
<dbReference type="Pfam" id="PF13248">
    <property type="entry name" value="Zn_ribbon_3"/>
    <property type="match status" value="1"/>
</dbReference>
<evidence type="ECO:0000259" key="3">
    <source>
        <dbReference type="Pfam" id="PF13248"/>
    </source>
</evidence>
<feature type="region of interest" description="Disordered" evidence="1">
    <location>
        <begin position="54"/>
        <end position="154"/>
    </location>
</feature>
<evidence type="ECO:0000256" key="1">
    <source>
        <dbReference type="SAM" id="MobiDB-lite"/>
    </source>
</evidence>
<proteinExistence type="predicted"/>
<evidence type="ECO:0000256" key="2">
    <source>
        <dbReference type="SAM" id="Phobius"/>
    </source>
</evidence>
<keyword evidence="2" id="KW-0812">Transmembrane</keyword>
<feature type="transmembrane region" description="Helical" evidence="2">
    <location>
        <begin position="187"/>
        <end position="215"/>
    </location>
</feature>
<feature type="transmembrane region" description="Helical" evidence="2">
    <location>
        <begin position="227"/>
        <end position="248"/>
    </location>
</feature>
<dbReference type="KEGG" id="lhb:D1010_16560"/>
<gene>
    <name evidence="4" type="ORF">D1010_16560</name>
</gene>
<sequence>MRYFRYINGEVTIMASDQQQIVFCPNCGAPVEPGQQFCDQCGVRLADYMPENNVATPEAPVAGPKKEASDSVTKNEQEKKQALPEQPESEAVTPSDAEESSAAPEPKDEDAPVHEEQTTAEPDESERAVQEDVQSEESTSEDETSDPNIDAPAAEPMPVAEDATIPDNSADDADASVHERRFSFLALFGYIFGLGCWFINLWGVVGVLAIIFSIWALVTKVHRLSKVMAVMGLIGGTVNVAYAIAVFVTGGMTL</sequence>
<dbReference type="AlphaFoldDB" id="A0A5P8M8J6"/>
<feature type="compositionally biased region" description="Basic and acidic residues" evidence="1">
    <location>
        <begin position="64"/>
        <end position="82"/>
    </location>
</feature>
<evidence type="ECO:0000313" key="5">
    <source>
        <dbReference type="Proteomes" id="UP000326779"/>
    </source>
</evidence>
<name>A0A5P8M8J6_9LACO</name>
<keyword evidence="2" id="KW-1133">Transmembrane helix</keyword>
<dbReference type="InterPro" id="IPR059113">
    <property type="entry name" value="Znf_ribbon"/>
</dbReference>
<evidence type="ECO:0000313" key="4">
    <source>
        <dbReference type="EMBL" id="QFR24862.1"/>
    </source>
</evidence>
<reference evidence="4 5" key="1">
    <citation type="submission" date="2019-10" db="EMBL/GenBank/DDBJ databases">
        <title>The completed genome of Lactobacillus harbinensis M1.</title>
        <authorList>
            <person name="Zheng Y."/>
        </authorList>
    </citation>
    <scope>NUCLEOTIDE SEQUENCE [LARGE SCALE GENOMIC DNA]</scope>
    <source>
        <strain evidence="4 5">M1</strain>
    </source>
</reference>
<dbReference type="EMBL" id="CP045143">
    <property type="protein sequence ID" value="QFR24862.1"/>
    <property type="molecule type" value="Genomic_DNA"/>
</dbReference>
<protein>
    <submittedName>
        <fullName evidence="4">Zinc-ribbon domain-containing protein</fullName>
    </submittedName>
</protein>
<feature type="compositionally biased region" description="Acidic residues" evidence="1">
    <location>
        <begin position="133"/>
        <end position="145"/>
    </location>
</feature>